<dbReference type="AlphaFoldDB" id="A0AAD6IT51"/>
<gene>
    <name evidence="2" type="ORF">Dda_7088</name>
</gene>
<feature type="region of interest" description="Disordered" evidence="1">
    <location>
        <begin position="1"/>
        <end position="29"/>
    </location>
</feature>
<protein>
    <submittedName>
        <fullName evidence="2">Uncharacterized protein</fullName>
    </submittedName>
</protein>
<proteinExistence type="predicted"/>
<feature type="region of interest" description="Disordered" evidence="1">
    <location>
        <begin position="199"/>
        <end position="219"/>
    </location>
</feature>
<keyword evidence="3" id="KW-1185">Reference proteome</keyword>
<evidence type="ECO:0000313" key="3">
    <source>
        <dbReference type="Proteomes" id="UP001221413"/>
    </source>
</evidence>
<evidence type="ECO:0000313" key="2">
    <source>
        <dbReference type="EMBL" id="KAJ6258170.1"/>
    </source>
</evidence>
<reference evidence="2" key="1">
    <citation type="submission" date="2023-01" db="EMBL/GenBank/DDBJ databases">
        <title>The chitinases involved in constricting ring structure development in the nematode-trapping fungus Drechslerella dactyloides.</title>
        <authorList>
            <person name="Wang R."/>
            <person name="Zhang L."/>
            <person name="Tang P."/>
            <person name="Li S."/>
            <person name="Liang L."/>
        </authorList>
    </citation>
    <scope>NUCLEOTIDE SEQUENCE</scope>
    <source>
        <strain evidence="2">YMF1.00031</strain>
    </source>
</reference>
<feature type="compositionally biased region" description="Acidic residues" evidence="1">
    <location>
        <begin position="10"/>
        <end position="22"/>
    </location>
</feature>
<evidence type="ECO:0000256" key="1">
    <source>
        <dbReference type="SAM" id="MobiDB-lite"/>
    </source>
</evidence>
<dbReference type="Proteomes" id="UP001221413">
    <property type="component" value="Unassembled WGS sequence"/>
</dbReference>
<organism evidence="2 3">
    <name type="scientific">Drechslerella dactyloides</name>
    <name type="common">Nematode-trapping fungus</name>
    <name type="synonym">Arthrobotrys dactyloides</name>
    <dbReference type="NCBI Taxonomy" id="74499"/>
    <lineage>
        <taxon>Eukaryota</taxon>
        <taxon>Fungi</taxon>
        <taxon>Dikarya</taxon>
        <taxon>Ascomycota</taxon>
        <taxon>Pezizomycotina</taxon>
        <taxon>Orbiliomycetes</taxon>
        <taxon>Orbiliales</taxon>
        <taxon>Orbiliaceae</taxon>
        <taxon>Drechslerella</taxon>
    </lineage>
</organism>
<sequence>MSRTPLLSDIDYDSSETDDAVDSVDLGGENRFDKGALDLRNQEDMWEEFAEEEARDMITELAANKDISLRPTPSRPLSGLSVVTLTLSSALNGAVANDILEIENLPVVNPEFVRTPLSNTSPEIENTSRHAPVLSSFDVFAGEEIHEIIAPQATQATPLLPATRDAASGLSGLTQGVVQALSKADDRWRLREKLQAFKDMRARRPSGQHGRPNRDRDPDYAWIQAPFIPKYEYPLPQGIVIPDDSTSTWKEVNINKIDDIILG</sequence>
<dbReference type="EMBL" id="JAQGDS010000009">
    <property type="protein sequence ID" value="KAJ6258170.1"/>
    <property type="molecule type" value="Genomic_DNA"/>
</dbReference>
<comment type="caution">
    <text evidence="2">The sequence shown here is derived from an EMBL/GenBank/DDBJ whole genome shotgun (WGS) entry which is preliminary data.</text>
</comment>
<name>A0AAD6IT51_DREDA</name>
<accession>A0AAD6IT51</accession>